<dbReference type="InterPro" id="IPR010753">
    <property type="entry name" value="DUF1330"/>
</dbReference>
<organism evidence="3 4">
    <name type="scientific">Rhizobium mongolense</name>
    <dbReference type="NCBI Taxonomy" id="57676"/>
    <lineage>
        <taxon>Bacteria</taxon>
        <taxon>Pseudomonadati</taxon>
        <taxon>Pseudomonadota</taxon>
        <taxon>Alphaproteobacteria</taxon>
        <taxon>Hyphomicrobiales</taxon>
        <taxon>Rhizobiaceae</taxon>
        <taxon>Rhizobium/Agrobacterium group</taxon>
        <taxon>Rhizobium</taxon>
    </lineage>
</organism>
<sequence>MAKDAADTNHISDLDDVGNRQQEEKTMAKGYWIARVDVRDPERYKDYVAAAKPAFEKYGANFLARGGAITELEGKSRARNVVIEFPSMQAAVDCYNSPEYQIAAKIRQEVADAEMMVVEGI</sequence>
<feature type="region of interest" description="Disordered" evidence="1">
    <location>
        <begin position="1"/>
        <end position="25"/>
    </location>
</feature>
<proteinExistence type="predicted"/>
<protein>
    <submittedName>
        <fullName evidence="3">Uncharacterized protein (DUF1330 family)</fullName>
    </submittedName>
</protein>
<accession>A0A7W6RMB6</accession>
<gene>
    <name evidence="3" type="ORF">GGE12_002922</name>
</gene>
<dbReference type="Pfam" id="PF07045">
    <property type="entry name" value="DUF1330"/>
    <property type="match status" value="1"/>
</dbReference>
<dbReference type="PANTHER" id="PTHR41521">
    <property type="match status" value="1"/>
</dbReference>
<dbReference type="PANTHER" id="PTHR41521:SF4">
    <property type="entry name" value="BLR0684 PROTEIN"/>
    <property type="match status" value="1"/>
</dbReference>
<evidence type="ECO:0000313" key="3">
    <source>
        <dbReference type="EMBL" id="MBB4275141.1"/>
    </source>
</evidence>
<dbReference type="Gene3D" id="3.30.70.100">
    <property type="match status" value="1"/>
</dbReference>
<dbReference type="EMBL" id="JACIGM010000005">
    <property type="protein sequence ID" value="MBB4275141.1"/>
    <property type="molecule type" value="Genomic_DNA"/>
</dbReference>
<evidence type="ECO:0000313" key="4">
    <source>
        <dbReference type="Proteomes" id="UP000533641"/>
    </source>
</evidence>
<dbReference type="SUPFAM" id="SSF54909">
    <property type="entry name" value="Dimeric alpha+beta barrel"/>
    <property type="match status" value="1"/>
</dbReference>
<dbReference type="Proteomes" id="UP000533641">
    <property type="component" value="Unassembled WGS sequence"/>
</dbReference>
<name>A0A7W6RMB6_9HYPH</name>
<comment type="caution">
    <text evidence="3">The sequence shown here is derived from an EMBL/GenBank/DDBJ whole genome shotgun (WGS) entry which is preliminary data.</text>
</comment>
<evidence type="ECO:0000259" key="2">
    <source>
        <dbReference type="Pfam" id="PF07045"/>
    </source>
</evidence>
<feature type="domain" description="DUF1330" evidence="2">
    <location>
        <begin position="29"/>
        <end position="121"/>
    </location>
</feature>
<dbReference type="AlphaFoldDB" id="A0A7W6RMB6"/>
<reference evidence="3 4" key="1">
    <citation type="submission" date="2020-08" db="EMBL/GenBank/DDBJ databases">
        <title>Genomic Encyclopedia of Type Strains, Phase IV (KMG-V): Genome sequencing to study the core and pangenomes of soil and plant-associated prokaryotes.</title>
        <authorList>
            <person name="Whitman W."/>
        </authorList>
    </citation>
    <scope>NUCLEOTIDE SEQUENCE [LARGE SCALE GENOMIC DNA]</scope>
    <source>
        <strain evidence="3 4">SEMIA 402</strain>
    </source>
</reference>
<evidence type="ECO:0000256" key="1">
    <source>
        <dbReference type="SAM" id="MobiDB-lite"/>
    </source>
</evidence>
<dbReference type="InterPro" id="IPR011008">
    <property type="entry name" value="Dimeric_a/b-barrel"/>
</dbReference>